<evidence type="ECO:0000256" key="3">
    <source>
        <dbReference type="ARBA" id="ARBA00022448"/>
    </source>
</evidence>
<keyword evidence="22" id="KW-1185">Reference proteome</keyword>
<organism evidence="21 22">
    <name type="scientific">Vibrio navarrensis</name>
    <dbReference type="NCBI Taxonomy" id="29495"/>
    <lineage>
        <taxon>Bacteria</taxon>
        <taxon>Pseudomonadati</taxon>
        <taxon>Pseudomonadota</taxon>
        <taxon>Gammaproteobacteria</taxon>
        <taxon>Vibrionales</taxon>
        <taxon>Vibrionaceae</taxon>
        <taxon>Vibrio</taxon>
    </lineage>
</organism>
<dbReference type="Gene3D" id="2.170.130.10">
    <property type="entry name" value="TonB-dependent receptor, plug domain"/>
    <property type="match status" value="1"/>
</dbReference>
<evidence type="ECO:0000256" key="2">
    <source>
        <dbReference type="ARBA" id="ARBA00009810"/>
    </source>
</evidence>
<dbReference type="PROSITE" id="PS52016">
    <property type="entry name" value="TONB_DEPENDENT_REC_3"/>
    <property type="match status" value="1"/>
</dbReference>
<proteinExistence type="inferred from homology"/>
<evidence type="ECO:0000256" key="11">
    <source>
        <dbReference type="ARBA" id="ARBA00023136"/>
    </source>
</evidence>
<dbReference type="Proteomes" id="UP000029994">
    <property type="component" value="Unassembled WGS sequence"/>
</dbReference>
<feature type="short sequence motif" description="TonB C-terminal box" evidence="15">
    <location>
        <begin position="650"/>
        <end position="667"/>
    </location>
</feature>
<keyword evidence="11 14" id="KW-0472">Membrane</keyword>
<evidence type="ECO:0000256" key="10">
    <source>
        <dbReference type="ARBA" id="ARBA00023077"/>
    </source>
</evidence>
<evidence type="ECO:0000313" key="21">
    <source>
        <dbReference type="EMBL" id="KGK11783.1"/>
    </source>
</evidence>
<keyword evidence="12" id="KW-0675">Receptor</keyword>
<dbReference type="InterPro" id="IPR012910">
    <property type="entry name" value="Plug_dom"/>
</dbReference>
<evidence type="ECO:0000256" key="12">
    <source>
        <dbReference type="ARBA" id="ARBA00023170"/>
    </source>
</evidence>
<dbReference type="PROSITE" id="PS01156">
    <property type="entry name" value="TONB_DEPENDENT_REC_2"/>
    <property type="match status" value="1"/>
</dbReference>
<evidence type="ECO:0000256" key="4">
    <source>
        <dbReference type="ARBA" id="ARBA00022452"/>
    </source>
</evidence>
<keyword evidence="10 16" id="KW-0798">TonB box</keyword>
<dbReference type="GO" id="GO:0038023">
    <property type="term" value="F:signaling receptor activity"/>
    <property type="evidence" value="ECO:0007669"/>
    <property type="project" value="InterPro"/>
</dbReference>
<keyword evidence="4 14" id="KW-1134">Transmembrane beta strand</keyword>
<comment type="caution">
    <text evidence="21">The sequence shown here is derived from an EMBL/GenBank/DDBJ whole genome shotgun (WGS) entry which is preliminary data.</text>
</comment>
<keyword evidence="6 14" id="KW-0812">Transmembrane</keyword>
<keyword evidence="7 18" id="KW-0732">Signal</keyword>
<keyword evidence="8" id="KW-0408">Iron</keyword>
<evidence type="ECO:0000256" key="13">
    <source>
        <dbReference type="ARBA" id="ARBA00023237"/>
    </source>
</evidence>
<evidence type="ECO:0000256" key="5">
    <source>
        <dbReference type="ARBA" id="ARBA00022496"/>
    </source>
</evidence>
<evidence type="ECO:0000256" key="9">
    <source>
        <dbReference type="ARBA" id="ARBA00023065"/>
    </source>
</evidence>
<dbReference type="CDD" id="cd01347">
    <property type="entry name" value="ligand_gated_channel"/>
    <property type="match status" value="1"/>
</dbReference>
<dbReference type="InterPro" id="IPR036942">
    <property type="entry name" value="Beta-barrel_TonB_sf"/>
</dbReference>
<dbReference type="PANTHER" id="PTHR30069:SF41">
    <property type="entry name" value="HEME_HEMOPEXIN UTILIZATION PROTEIN C"/>
    <property type="match status" value="1"/>
</dbReference>
<keyword evidence="5" id="KW-0410">Iron transport</keyword>
<sequence>MEKRHNRQFRPSALCLAIGLIMSGHSFAQENASDERVVVWGTHVSSNTESMVSDDISLKQADHMSDLLREIPGVDVGGTHSVNQRITIRGLGETDLDIRLDGASQHANMFHHVGNLTLNPDILKAAEIQVGNNSVAQNGLGGSVYFETKDARDLLRYDESFGVRVYGGYASNDSQQRSVTLYGLLGEPLDYMLYANYVTRDDFKDGNGDTTFGSAGDVYNILGKLGYEISNLHRLELSYDLYRDEGDYSPRPDMSGGANQGLSQDKLIPTEYNRDTVTLGYELRGDKHQGKVTLYTTKTKIKRDESGMAPRWPGNRVSKNSAENQNDGLNAKFVSNFDLAGRRNALTYGFDYMDKTSSSSYGEKRFMKESAKSFALFVEDQVWLTERFSITAGLRSDDYKREATTGTHKFDDVTWALATEWQASDAWSVFASTRSLFKGPELMETFVAYQDVAYLADDIKAETGQNTQGGVKFSQRVDKHAFGANLTLFKTDIDDYIAEAYDEATTSYLYYNMADVEIKGFEAAVSYGYDAFNGKLSYAKSDIKNKQTGGAVAAANGRSMDVGDSIALNLDYYAASWDVLLGWSSMLVLEEDNVLAGAPVKEGYNTHNLYAQWIPQKVDGLTVTFGIDNLFDETYTSHASRSGVARGFTLDDYEPGRNIKLSAAYQF</sequence>
<dbReference type="eggNOG" id="COG4771">
    <property type="taxonomic scope" value="Bacteria"/>
</dbReference>
<evidence type="ECO:0000256" key="8">
    <source>
        <dbReference type="ARBA" id="ARBA00023004"/>
    </source>
</evidence>
<feature type="chain" id="PRO_5001950197" evidence="18">
    <location>
        <begin position="29"/>
        <end position="667"/>
    </location>
</feature>
<evidence type="ECO:0000256" key="16">
    <source>
        <dbReference type="RuleBase" id="RU003357"/>
    </source>
</evidence>
<feature type="signal peptide" evidence="18">
    <location>
        <begin position="1"/>
        <end position="28"/>
    </location>
</feature>
<dbReference type="InterPro" id="IPR010105">
    <property type="entry name" value="TonB_sidphr_rcpt"/>
</dbReference>
<evidence type="ECO:0000259" key="19">
    <source>
        <dbReference type="Pfam" id="PF00593"/>
    </source>
</evidence>
<evidence type="ECO:0000256" key="14">
    <source>
        <dbReference type="PROSITE-ProRule" id="PRU01360"/>
    </source>
</evidence>
<dbReference type="SUPFAM" id="SSF56935">
    <property type="entry name" value="Porins"/>
    <property type="match status" value="1"/>
</dbReference>
<dbReference type="STRING" id="29495.EA26_10885"/>
<evidence type="ECO:0000313" key="22">
    <source>
        <dbReference type="Proteomes" id="UP000029994"/>
    </source>
</evidence>
<gene>
    <name evidence="21" type="ORF">EA26_10885</name>
</gene>
<dbReference type="GO" id="GO:0044718">
    <property type="term" value="P:siderophore transmembrane transport"/>
    <property type="evidence" value="ECO:0007669"/>
    <property type="project" value="TreeGrafter"/>
</dbReference>
<evidence type="ECO:0000256" key="7">
    <source>
        <dbReference type="ARBA" id="ARBA00022729"/>
    </source>
</evidence>
<evidence type="ECO:0000256" key="17">
    <source>
        <dbReference type="SAM" id="MobiDB-lite"/>
    </source>
</evidence>
<keyword evidence="9" id="KW-0406">Ion transport</keyword>
<dbReference type="Gene3D" id="2.40.170.20">
    <property type="entry name" value="TonB-dependent receptor, beta-barrel domain"/>
    <property type="match status" value="1"/>
</dbReference>
<dbReference type="Pfam" id="PF07715">
    <property type="entry name" value="Plug"/>
    <property type="match status" value="1"/>
</dbReference>
<dbReference type="RefSeq" id="WP_039427354.1">
    <property type="nucleotide sequence ID" value="NZ_CP061844.1"/>
</dbReference>
<dbReference type="PANTHER" id="PTHR30069">
    <property type="entry name" value="TONB-DEPENDENT OUTER MEMBRANE RECEPTOR"/>
    <property type="match status" value="1"/>
</dbReference>
<dbReference type="GO" id="GO:0015344">
    <property type="term" value="F:siderophore uptake transmembrane transporter activity"/>
    <property type="evidence" value="ECO:0007669"/>
    <property type="project" value="TreeGrafter"/>
</dbReference>
<evidence type="ECO:0000256" key="1">
    <source>
        <dbReference type="ARBA" id="ARBA00004571"/>
    </source>
</evidence>
<comment type="similarity">
    <text evidence="2 14 16">Belongs to the TonB-dependent receptor family.</text>
</comment>
<feature type="domain" description="TonB-dependent receptor plug" evidence="20">
    <location>
        <begin position="45"/>
        <end position="136"/>
    </location>
</feature>
<keyword evidence="3 14" id="KW-0813">Transport</keyword>
<accession>A0A099LU53</accession>
<protein>
    <submittedName>
        <fullName evidence="21">Ligand-gated channel</fullName>
    </submittedName>
</protein>
<evidence type="ECO:0000256" key="18">
    <source>
        <dbReference type="SAM" id="SignalP"/>
    </source>
</evidence>
<reference evidence="21 22" key="1">
    <citation type="submission" date="2014-04" db="EMBL/GenBank/DDBJ databases">
        <title>Genome sequencing of Vibrio navarrensis strains.</title>
        <authorList>
            <person name="Gladney L.M."/>
            <person name="Katz L.S."/>
            <person name="Marino-Ramirez L."/>
            <person name="Jordan I.K."/>
        </authorList>
    </citation>
    <scope>NUCLEOTIDE SEQUENCE [LARGE SCALE GENOMIC DNA]</scope>
    <source>
        <strain evidence="21 22">ATCC 51183</strain>
    </source>
</reference>
<dbReference type="AlphaFoldDB" id="A0A099LU53"/>
<dbReference type="NCBIfam" id="TIGR01783">
    <property type="entry name" value="TonB-siderophor"/>
    <property type="match status" value="1"/>
</dbReference>
<keyword evidence="13 14" id="KW-0998">Cell outer membrane</keyword>
<dbReference type="InterPro" id="IPR037066">
    <property type="entry name" value="Plug_dom_sf"/>
</dbReference>
<dbReference type="InterPro" id="IPR000531">
    <property type="entry name" value="Beta-barrel_TonB"/>
</dbReference>
<name>A0A099LU53_9VIBR</name>
<feature type="domain" description="TonB-dependent receptor-like beta-barrel" evidence="19">
    <location>
        <begin position="231"/>
        <end position="630"/>
    </location>
</feature>
<dbReference type="InterPro" id="IPR010917">
    <property type="entry name" value="TonB_rcpt_CS"/>
</dbReference>
<evidence type="ECO:0000259" key="20">
    <source>
        <dbReference type="Pfam" id="PF07715"/>
    </source>
</evidence>
<evidence type="ECO:0000256" key="6">
    <source>
        <dbReference type="ARBA" id="ARBA00022692"/>
    </source>
</evidence>
<evidence type="ECO:0000256" key="15">
    <source>
        <dbReference type="PROSITE-ProRule" id="PRU10144"/>
    </source>
</evidence>
<dbReference type="InterPro" id="IPR039426">
    <property type="entry name" value="TonB-dep_rcpt-like"/>
</dbReference>
<comment type="subcellular location">
    <subcellularLocation>
        <location evidence="1 14">Cell outer membrane</location>
        <topology evidence="1 14">Multi-pass membrane protein</topology>
    </subcellularLocation>
</comment>
<dbReference type="GO" id="GO:0009279">
    <property type="term" value="C:cell outer membrane"/>
    <property type="evidence" value="ECO:0007669"/>
    <property type="project" value="UniProtKB-SubCell"/>
</dbReference>
<feature type="region of interest" description="Disordered" evidence="17">
    <location>
        <begin position="305"/>
        <end position="324"/>
    </location>
</feature>
<dbReference type="GeneID" id="43683676"/>
<dbReference type="Pfam" id="PF00593">
    <property type="entry name" value="TonB_dep_Rec_b-barrel"/>
    <property type="match status" value="1"/>
</dbReference>
<dbReference type="EMBL" id="JMCG01000001">
    <property type="protein sequence ID" value="KGK11783.1"/>
    <property type="molecule type" value="Genomic_DNA"/>
</dbReference>